<dbReference type="InParanoid" id="A0A1Q3AYG2"/>
<dbReference type="EMBL" id="BDDD01000159">
    <property type="protein sequence ID" value="GAV60593.1"/>
    <property type="molecule type" value="Genomic_DNA"/>
</dbReference>
<reference evidence="2" key="1">
    <citation type="submission" date="2016-04" db="EMBL/GenBank/DDBJ databases">
        <title>Cephalotus genome sequencing.</title>
        <authorList>
            <person name="Fukushima K."/>
            <person name="Hasebe M."/>
            <person name="Fang X."/>
        </authorList>
    </citation>
    <scope>NUCLEOTIDE SEQUENCE [LARGE SCALE GENOMIC DNA]</scope>
    <source>
        <strain evidence="2">cv. St1</strain>
    </source>
</reference>
<comment type="caution">
    <text evidence="1">The sequence shown here is derived from an EMBL/GenBank/DDBJ whole genome shotgun (WGS) entry which is preliminary data.</text>
</comment>
<sequence length="204" mass="23658">MDPTISDACMFLKTAKEIWDSIHRTYYKARDAAQVYEIKVKTSATKKGSRTVTEYANTLQNLWQELDHYRVFEMKCPEDAATLKIFIEKDTVCDFLAGLNPEFDHIRIQIVGKEEIPSLEETISLIQAEESRRGIMLEPQALEGSAFVTRNAHPQQEEKGKADASWPLWKNNRDNLWCTYCNKPRHTRDRCWKLNGKPTTSSRE</sequence>
<dbReference type="PANTHER" id="PTHR34222:SF37">
    <property type="entry name" value="RETROTRANSPOSON GAG DOMAIN-CONTAINING PROTEIN"/>
    <property type="match status" value="1"/>
</dbReference>
<dbReference type="OrthoDB" id="1750575at2759"/>
<gene>
    <name evidence="1" type="ORF">CFOL_v3_04123</name>
</gene>
<name>A0A1Q3AYG2_CEPFO</name>
<evidence type="ECO:0000313" key="2">
    <source>
        <dbReference type="Proteomes" id="UP000187406"/>
    </source>
</evidence>
<accession>A0A1Q3AYG2</accession>
<keyword evidence="2" id="KW-1185">Reference proteome</keyword>
<dbReference type="AlphaFoldDB" id="A0A1Q3AYG2"/>
<organism evidence="1 2">
    <name type="scientific">Cephalotus follicularis</name>
    <name type="common">Albany pitcher plant</name>
    <dbReference type="NCBI Taxonomy" id="3775"/>
    <lineage>
        <taxon>Eukaryota</taxon>
        <taxon>Viridiplantae</taxon>
        <taxon>Streptophyta</taxon>
        <taxon>Embryophyta</taxon>
        <taxon>Tracheophyta</taxon>
        <taxon>Spermatophyta</taxon>
        <taxon>Magnoliopsida</taxon>
        <taxon>eudicotyledons</taxon>
        <taxon>Gunneridae</taxon>
        <taxon>Pentapetalae</taxon>
        <taxon>rosids</taxon>
        <taxon>fabids</taxon>
        <taxon>Oxalidales</taxon>
        <taxon>Cephalotaceae</taxon>
        <taxon>Cephalotus</taxon>
    </lineage>
</organism>
<dbReference type="PANTHER" id="PTHR34222">
    <property type="entry name" value="GAG_PRE-INTEGRS DOMAIN-CONTAINING PROTEIN"/>
    <property type="match status" value="1"/>
</dbReference>
<dbReference type="Proteomes" id="UP000187406">
    <property type="component" value="Unassembled WGS sequence"/>
</dbReference>
<proteinExistence type="predicted"/>
<protein>
    <submittedName>
        <fullName evidence="1">UBN2_3 domain-containing protein</fullName>
    </submittedName>
</protein>
<evidence type="ECO:0000313" key="1">
    <source>
        <dbReference type="EMBL" id="GAV60593.1"/>
    </source>
</evidence>